<name>A0A397H5R0_9GLOM</name>
<protein>
    <submittedName>
        <fullName evidence="1">Uncharacterized protein</fullName>
    </submittedName>
</protein>
<keyword evidence="2" id="KW-1185">Reference proteome</keyword>
<gene>
    <name evidence="1" type="ORF">Glove_395g25</name>
</gene>
<dbReference type="EMBL" id="PQFF01000352">
    <property type="protein sequence ID" value="RHZ56986.1"/>
    <property type="molecule type" value="Genomic_DNA"/>
</dbReference>
<evidence type="ECO:0000313" key="2">
    <source>
        <dbReference type="Proteomes" id="UP000266861"/>
    </source>
</evidence>
<evidence type="ECO:0000313" key="1">
    <source>
        <dbReference type="EMBL" id="RHZ56986.1"/>
    </source>
</evidence>
<proteinExistence type="predicted"/>
<reference evidence="1 2" key="1">
    <citation type="submission" date="2018-08" db="EMBL/GenBank/DDBJ databases">
        <title>Genome and evolution of the arbuscular mycorrhizal fungus Diversispora epigaea (formerly Glomus versiforme) and its bacterial endosymbionts.</title>
        <authorList>
            <person name="Sun X."/>
            <person name="Fei Z."/>
            <person name="Harrison M."/>
        </authorList>
    </citation>
    <scope>NUCLEOTIDE SEQUENCE [LARGE SCALE GENOMIC DNA]</scope>
    <source>
        <strain evidence="1 2">IT104</strain>
    </source>
</reference>
<dbReference type="AlphaFoldDB" id="A0A397H5R0"/>
<dbReference type="OrthoDB" id="10262935at2759"/>
<accession>A0A397H5R0</accession>
<comment type="caution">
    <text evidence="1">The sequence shown here is derived from an EMBL/GenBank/DDBJ whole genome shotgun (WGS) entry which is preliminary data.</text>
</comment>
<sequence length="70" mass="7746">MPLRECTCMKIQQFLREISTSPNTPIEPPEQTRLFDSCMKIPGVILAGVLMLEDLRSLGVGPLLANESSE</sequence>
<organism evidence="1 2">
    <name type="scientific">Diversispora epigaea</name>
    <dbReference type="NCBI Taxonomy" id="1348612"/>
    <lineage>
        <taxon>Eukaryota</taxon>
        <taxon>Fungi</taxon>
        <taxon>Fungi incertae sedis</taxon>
        <taxon>Mucoromycota</taxon>
        <taxon>Glomeromycotina</taxon>
        <taxon>Glomeromycetes</taxon>
        <taxon>Diversisporales</taxon>
        <taxon>Diversisporaceae</taxon>
        <taxon>Diversispora</taxon>
    </lineage>
</organism>
<dbReference type="Proteomes" id="UP000266861">
    <property type="component" value="Unassembled WGS sequence"/>
</dbReference>